<accession>A0A517NNG1</accession>
<dbReference type="AlphaFoldDB" id="A0A517NNG1"/>
<organism evidence="1 2">
    <name type="scientific">Stieleria marina</name>
    <dbReference type="NCBI Taxonomy" id="1930275"/>
    <lineage>
        <taxon>Bacteria</taxon>
        <taxon>Pseudomonadati</taxon>
        <taxon>Planctomycetota</taxon>
        <taxon>Planctomycetia</taxon>
        <taxon>Pirellulales</taxon>
        <taxon>Pirellulaceae</taxon>
        <taxon>Stieleria</taxon>
    </lineage>
</organism>
<proteinExistence type="predicted"/>
<gene>
    <name evidence="1" type="ORF">K239x_05900</name>
</gene>
<dbReference type="RefSeq" id="WP_145416160.1">
    <property type="nucleotide sequence ID" value="NZ_CP036526.1"/>
</dbReference>
<evidence type="ECO:0000313" key="2">
    <source>
        <dbReference type="Proteomes" id="UP000319817"/>
    </source>
</evidence>
<evidence type="ECO:0000313" key="1">
    <source>
        <dbReference type="EMBL" id="QDT08650.1"/>
    </source>
</evidence>
<name>A0A517NNG1_9BACT</name>
<keyword evidence="2" id="KW-1185">Reference proteome</keyword>
<dbReference type="OrthoDB" id="276662at2"/>
<dbReference type="Proteomes" id="UP000319817">
    <property type="component" value="Chromosome"/>
</dbReference>
<protein>
    <submittedName>
        <fullName evidence="1">Uncharacterized protein</fullName>
    </submittedName>
</protein>
<sequence>MSKYYVQSGTMRSVVQAESSRRAALWAVHQAMQQVLPMEDADGVTPQSKSDSAVQEGVSVLSRTVQVSEQGFDRSDAKTMPTLEVVNEWNDLVMTLDRLERMLHLAS</sequence>
<reference evidence="1 2" key="1">
    <citation type="submission" date="2019-02" db="EMBL/GenBank/DDBJ databases">
        <title>Deep-cultivation of Planctomycetes and their phenomic and genomic characterization uncovers novel biology.</title>
        <authorList>
            <person name="Wiegand S."/>
            <person name="Jogler M."/>
            <person name="Boedeker C."/>
            <person name="Pinto D."/>
            <person name="Vollmers J."/>
            <person name="Rivas-Marin E."/>
            <person name="Kohn T."/>
            <person name="Peeters S.H."/>
            <person name="Heuer A."/>
            <person name="Rast P."/>
            <person name="Oberbeckmann S."/>
            <person name="Bunk B."/>
            <person name="Jeske O."/>
            <person name="Meyerdierks A."/>
            <person name="Storesund J.E."/>
            <person name="Kallscheuer N."/>
            <person name="Luecker S."/>
            <person name="Lage O.M."/>
            <person name="Pohl T."/>
            <person name="Merkel B.J."/>
            <person name="Hornburger P."/>
            <person name="Mueller R.-W."/>
            <person name="Bruemmer F."/>
            <person name="Labrenz M."/>
            <person name="Spormann A.M."/>
            <person name="Op den Camp H."/>
            <person name="Overmann J."/>
            <person name="Amann R."/>
            <person name="Jetten M.S.M."/>
            <person name="Mascher T."/>
            <person name="Medema M.H."/>
            <person name="Devos D.P."/>
            <person name="Kaster A.-K."/>
            <person name="Ovreas L."/>
            <person name="Rohde M."/>
            <person name="Galperin M.Y."/>
            <person name="Jogler C."/>
        </authorList>
    </citation>
    <scope>NUCLEOTIDE SEQUENCE [LARGE SCALE GENOMIC DNA]</scope>
    <source>
        <strain evidence="1 2">K23_9</strain>
    </source>
</reference>
<dbReference type="EMBL" id="CP036526">
    <property type="protein sequence ID" value="QDT08650.1"/>
    <property type="molecule type" value="Genomic_DNA"/>
</dbReference>